<sequence>MADTEHVALAITGASGIQYGLRLLEVLLAGGRKVSLMMSQPALVVAAMETDLNLPGNRNELTTFLLRRFGAREDQLVIYGEKQWSSPLASGSGVPHSLVICPCTTGTLAAVATGQSRSLIERAADVALKERRRLILMVRETPFSEIHLENMLRLTRMGAVVMPANPGFYHRPQTVEALVDFMVAKVLDQLQIEHTLIPRWGSESMEESL</sequence>
<feature type="domain" description="Flavoprotein" evidence="7">
    <location>
        <begin position="6"/>
        <end position="190"/>
    </location>
</feature>
<dbReference type="InterPro" id="IPR036551">
    <property type="entry name" value="Flavin_trans-like"/>
</dbReference>
<dbReference type="NCBIfam" id="TIGR00421">
    <property type="entry name" value="ubiX_pad"/>
    <property type="match status" value="1"/>
</dbReference>
<evidence type="ECO:0000313" key="8">
    <source>
        <dbReference type="EMBL" id="CAD7237739.1"/>
    </source>
</evidence>
<evidence type="ECO:0000256" key="6">
    <source>
        <dbReference type="ARBA" id="ARBA00066834"/>
    </source>
</evidence>
<dbReference type="EMBL" id="OB691423">
    <property type="protein sequence ID" value="CAD7237739.1"/>
    <property type="molecule type" value="Genomic_DNA"/>
</dbReference>
<evidence type="ECO:0000256" key="4">
    <source>
        <dbReference type="ARBA" id="ARBA00022679"/>
    </source>
</evidence>
<name>A0A7R8WTB3_9CRUS</name>
<proteinExistence type="inferred from homology"/>
<dbReference type="InterPro" id="IPR004507">
    <property type="entry name" value="UbiX-like"/>
</dbReference>
<organism evidence="8">
    <name type="scientific">Cyprideis torosa</name>
    <dbReference type="NCBI Taxonomy" id="163714"/>
    <lineage>
        <taxon>Eukaryota</taxon>
        <taxon>Metazoa</taxon>
        <taxon>Ecdysozoa</taxon>
        <taxon>Arthropoda</taxon>
        <taxon>Crustacea</taxon>
        <taxon>Oligostraca</taxon>
        <taxon>Ostracoda</taxon>
        <taxon>Podocopa</taxon>
        <taxon>Podocopida</taxon>
        <taxon>Cytherocopina</taxon>
        <taxon>Cytheroidea</taxon>
        <taxon>Cytherideidae</taxon>
        <taxon>Cyprideis</taxon>
    </lineage>
</organism>
<keyword evidence="1" id="KW-0637">Prenyltransferase</keyword>
<dbReference type="PANTHER" id="PTHR43374:SF1">
    <property type="entry name" value="FLAVIN PRENYLTRANSFERASE PAD1, MITOCHONDRIAL"/>
    <property type="match status" value="1"/>
</dbReference>
<reference evidence="8" key="1">
    <citation type="submission" date="2020-11" db="EMBL/GenBank/DDBJ databases">
        <authorList>
            <person name="Tran Van P."/>
        </authorList>
    </citation>
    <scope>NUCLEOTIDE SEQUENCE</scope>
</reference>
<dbReference type="GO" id="GO:0016831">
    <property type="term" value="F:carboxy-lyase activity"/>
    <property type="evidence" value="ECO:0007669"/>
    <property type="project" value="TreeGrafter"/>
</dbReference>
<dbReference type="FunFam" id="3.40.50.1950:FF:000001">
    <property type="entry name" value="Flavin prenyltransferase UbiX"/>
    <property type="match status" value="1"/>
</dbReference>
<evidence type="ECO:0000256" key="3">
    <source>
        <dbReference type="ARBA" id="ARBA00022643"/>
    </source>
</evidence>
<dbReference type="GO" id="GO:0106141">
    <property type="term" value="F:flavin prenyltransferase activity"/>
    <property type="evidence" value="ECO:0007669"/>
    <property type="project" value="UniProtKB-EC"/>
</dbReference>
<dbReference type="OrthoDB" id="5126881at2759"/>
<evidence type="ECO:0000256" key="2">
    <source>
        <dbReference type="ARBA" id="ARBA00022630"/>
    </source>
</evidence>
<dbReference type="Pfam" id="PF02441">
    <property type="entry name" value="Flavoprotein"/>
    <property type="match status" value="1"/>
</dbReference>
<evidence type="ECO:0000256" key="1">
    <source>
        <dbReference type="ARBA" id="ARBA00022602"/>
    </source>
</evidence>
<comment type="similarity">
    <text evidence="5">Belongs to the UbiX/PAD1 family.</text>
</comment>
<protein>
    <recommendedName>
        <fullName evidence="6">flavin prenyltransferase</fullName>
        <ecNumber evidence="6">2.5.1.129</ecNumber>
    </recommendedName>
</protein>
<keyword evidence="4" id="KW-0808">Transferase</keyword>
<dbReference type="InterPro" id="IPR003382">
    <property type="entry name" value="Flavoprotein"/>
</dbReference>
<dbReference type="AlphaFoldDB" id="A0A7R8WTB3"/>
<dbReference type="HAMAP" id="MF_01984">
    <property type="entry name" value="ubiX_pad"/>
    <property type="match status" value="1"/>
</dbReference>
<gene>
    <name evidence="8" type="ORF">CTOB1V02_LOCUS15554</name>
</gene>
<keyword evidence="2" id="KW-0285">Flavoprotein</keyword>
<dbReference type="Gene3D" id="3.40.50.1950">
    <property type="entry name" value="Flavin prenyltransferase-like"/>
    <property type="match status" value="1"/>
</dbReference>
<evidence type="ECO:0000256" key="5">
    <source>
        <dbReference type="ARBA" id="ARBA00060793"/>
    </source>
</evidence>
<dbReference type="PANTHER" id="PTHR43374">
    <property type="entry name" value="FLAVIN PRENYLTRANSFERASE"/>
    <property type="match status" value="1"/>
</dbReference>
<dbReference type="SUPFAM" id="SSF52507">
    <property type="entry name" value="Homo-oligomeric flavin-containing Cys decarboxylases, HFCD"/>
    <property type="match status" value="1"/>
</dbReference>
<accession>A0A7R8WTB3</accession>
<keyword evidence="3" id="KW-0288">FMN</keyword>
<evidence type="ECO:0000259" key="7">
    <source>
        <dbReference type="Pfam" id="PF02441"/>
    </source>
</evidence>
<dbReference type="EC" id="2.5.1.129" evidence="6"/>